<proteinExistence type="predicted"/>
<dbReference type="AlphaFoldDB" id="A0A0C9ZQG8"/>
<reference evidence="1 2" key="1">
    <citation type="submission" date="2014-04" db="EMBL/GenBank/DDBJ databases">
        <authorList>
            <consortium name="DOE Joint Genome Institute"/>
            <person name="Kuo A."/>
            <person name="Kohler A."/>
            <person name="Costa M.D."/>
            <person name="Nagy L.G."/>
            <person name="Floudas D."/>
            <person name="Copeland A."/>
            <person name="Barry K.W."/>
            <person name="Cichocki N."/>
            <person name="Veneault-Fourrey C."/>
            <person name="LaButti K."/>
            <person name="Lindquist E.A."/>
            <person name="Lipzen A."/>
            <person name="Lundell T."/>
            <person name="Morin E."/>
            <person name="Murat C."/>
            <person name="Sun H."/>
            <person name="Tunlid A."/>
            <person name="Henrissat B."/>
            <person name="Grigoriev I.V."/>
            <person name="Hibbett D.S."/>
            <person name="Martin F."/>
            <person name="Nordberg H.P."/>
            <person name="Cantor M.N."/>
            <person name="Hua S.X."/>
        </authorList>
    </citation>
    <scope>NUCLEOTIDE SEQUENCE [LARGE SCALE GENOMIC DNA]</scope>
    <source>
        <strain evidence="1 2">441</strain>
    </source>
</reference>
<dbReference type="HOGENOM" id="CLU_2528318_0_0_1"/>
<evidence type="ECO:0000313" key="1">
    <source>
        <dbReference type="EMBL" id="KIK24537.1"/>
    </source>
</evidence>
<gene>
    <name evidence="1" type="ORF">PISMIDRAFT_402422</name>
</gene>
<organism evidence="1 2">
    <name type="scientific">Pisolithus microcarpus 441</name>
    <dbReference type="NCBI Taxonomy" id="765257"/>
    <lineage>
        <taxon>Eukaryota</taxon>
        <taxon>Fungi</taxon>
        <taxon>Dikarya</taxon>
        <taxon>Basidiomycota</taxon>
        <taxon>Agaricomycotina</taxon>
        <taxon>Agaricomycetes</taxon>
        <taxon>Agaricomycetidae</taxon>
        <taxon>Boletales</taxon>
        <taxon>Sclerodermatineae</taxon>
        <taxon>Pisolithaceae</taxon>
        <taxon>Pisolithus</taxon>
    </lineage>
</organism>
<evidence type="ECO:0000313" key="2">
    <source>
        <dbReference type="Proteomes" id="UP000054018"/>
    </source>
</evidence>
<sequence>MTDNFDAETASSIMLARNIADKYESRRTWWRPGLSEGQSTPVDCHFSLPVKAKAQRVSKYALVHLLSRCHHPSSRLSYPPDHGL</sequence>
<dbReference type="EMBL" id="KN833715">
    <property type="protein sequence ID" value="KIK24537.1"/>
    <property type="molecule type" value="Genomic_DNA"/>
</dbReference>
<accession>A0A0C9ZQG8</accession>
<reference evidence="2" key="2">
    <citation type="submission" date="2015-01" db="EMBL/GenBank/DDBJ databases">
        <title>Evolutionary Origins and Diversification of the Mycorrhizal Mutualists.</title>
        <authorList>
            <consortium name="DOE Joint Genome Institute"/>
            <consortium name="Mycorrhizal Genomics Consortium"/>
            <person name="Kohler A."/>
            <person name="Kuo A."/>
            <person name="Nagy L.G."/>
            <person name="Floudas D."/>
            <person name="Copeland A."/>
            <person name="Barry K.W."/>
            <person name="Cichocki N."/>
            <person name="Veneault-Fourrey C."/>
            <person name="LaButti K."/>
            <person name="Lindquist E.A."/>
            <person name="Lipzen A."/>
            <person name="Lundell T."/>
            <person name="Morin E."/>
            <person name="Murat C."/>
            <person name="Riley R."/>
            <person name="Ohm R."/>
            <person name="Sun H."/>
            <person name="Tunlid A."/>
            <person name="Henrissat B."/>
            <person name="Grigoriev I.V."/>
            <person name="Hibbett D.S."/>
            <person name="Martin F."/>
        </authorList>
    </citation>
    <scope>NUCLEOTIDE SEQUENCE [LARGE SCALE GENOMIC DNA]</scope>
    <source>
        <strain evidence="2">441</strain>
    </source>
</reference>
<dbReference type="Proteomes" id="UP000054018">
    <property type="component" value="Unassembled WGS sequence"/>
</dbReference>
<name>A0A0C9ZQG8_9AGAM</name>
<protein>
    <submittedName>
        <fullName evidence="1">Uncharacterized protein</fullName>
    </submittedName>
</protein>
<keyword evidence="2" id="KW-1185">Reference proteome</keyword>